<accession>A0A1E8GJN7</accession>
<feature type="transmembrane region" description="Helical" evidence="1">
    <location>
        <begin position="47"/>
        <end position="66"/>
    </location>
</feature>
<feature type="transmembrane region" description="Helical" evidence="1">
    <location>
        <begin position="348"/>
        <end position="369"/>
    </location>
</feature>
<feature type="transmembrane region" description="Helical" evidence="1">
    <location>
        <begin position="86"/>
        <end position="107"/>
    </location>
</feature>
<evidence type="ECO:0008006" key="4">
    <source>
        <dbReference type="Google" id="ProtNLM"/>
    </source>
</evidence>
<keyword evidence="3" id="KW-1185">Reference proteome</keyword>
<feature type="transmembrane region" description="Helical" evidence="1">
    <location>
        <begin position="226"/>
        <end position="250"/>
    </location>
</feature>
<organism evidence="2 3">
    <name type="scientific">Floricoccus tropicus</name>
    <dbReference type="NCBI Taxonomy" id="1859473"/>
    <lineage>
        <taxon>Bacteria</taxon>
        <taxon>Bacillati</taxon>
        <taxon>Bacillota</taxon>
        <taxon>Bacilli</taxon>
        <taxon>Lactobacillales</taxon>
        <taxon>Streptococcaceae</taxon>
        <taxon>Floricoccus</taxon>
    </lineage>
</organism>
<feature type="transmembrane region" description="Helical" evidence="1">
    <location>
        <begin position="262"/>
        <end position="283"/>
    </location>
</feature>
<dbReference type="AlphaFoldDB" id="A0A1E8GJN7"/>
<gene>
    <name evidence="2" type="ORF">BG261_05910</name>
</gene>
<feature type="transmembrane region" description="Helical" evidence="1">
    <location>
        <begin position="163"/>
        <end position="181"/>
    </location>
</feature>
<dbReference type="RefSeq" id="WP_070792843.1">
    <property type="nucleotide sequence ID" value="NZ_MKIR01000024.1"/>
</dbReference>
<sequence>MTETKIQLPEEVKNDLNLHSADELQVKIDGDRIVIEKLENIQSGQNISLRWFLVPSILASIAFFIYFRFYEKINYISFTGANTVSISTMTIVLGLLTGIISFAIFFIKGKRSAQKNLKNIYWRNFPVLLISFAVMLGMVLLAIFWLFSIIFEGAKFDIYTSTFLFFIFVAVINYLMIYFAVTITPTRIITLFTVVIIGGVFMAMISNRNLQWWQVNLSFLGTANAASSWQFNLTLILSAFLLLTLTDYIFSVLKENMPKNTGLMILRVLMTITALSLAGVGIFPNNKDTYWHILHDKSANMLVYMIVIMIIGLRWLLPNVKKEFLTISYGIAALLVVADVLFQNVGYLSLTAFELIAFILAFAWILLLFQNLQALSGIAIKAYDVILE</sequence>
<proteinExistence type="predicted"/>
<comment type="caution">
    <text evidence="2">The sequence shown here is derived from an EMBL/GenBank/DDBJ whole genome shotgun (WGS) entry which is preliminary data.</text>
</comment>
<dbReference type="OrthoDB" id="2329326at2"/>
<reference evidence="3" key="1">
    <citation type="submission" date="2016-09" db="EMBL/GenBank/DDBJ databases">
        <title>Draft genome sequence of a novel species of the family Streptococcaceae isolated from flowers.</title>
        <authorList>
            <person name="Chuah L.-O."/>
            <person name="Yap K.-P."/>
            <person name="Thong K.L."/>
            <person name="Liong M.T."/>
            <person name="Ahmad R."/>
            <person name="Rusul G."/>
        </authorList>
    </citation>
    <scope>NUCLEOTIDE SEQUENCE [LARGE SCALE GENOMIC DNA]</scope>
    <source>
        <strain evidence="3">DF1</strain>
    </source>
</reference>
<dbReference type="Proteomes" id="UP000178622">
    <property type="component" value="Unassembled WGS sequence"/>
</dbReference>
<evidence type="ECO:0000313" key="3">
    <source>
        <dbReference type="Proteomes" id="UP000178622"/>
    </source>
</evidence>
<feature type="transmembrane region" description="Helical" evidence="1">
    <location>
        <begin position="324"/>
        <end position="342"/>
    </location>
</feature>
<feature type="transmembrane region" description="Helical" evidence="1">
    <location>
        <begin position="298"/>
        <end position="317"/>
    </location>
</feature>
<protein>
    <recommendedName>
        <fullName evidence="4">DUF998 domain-containing protein</fullName>
    </recommendedName>
</protein>
<name>A0A1E8GJN7_9LACT</name>
<evidence type="ECO:0000313" key="2">
    <source>
        <dbReference type="EMBL" id="OFI48442.1"/>
    </source>
</evidence>
<dbReference type="STRING" id="1859473.BG261_05910"/>
<feature type="transmembrane region" description="Helical" evidence="1">
    <location>
        <begin position="127"/>
        <end position="151"/>
    </location>
</feature>
<keyword evidence="1" id="KW-0812">Transmembrane</keyword>
<feature type="transmembrane region" description="Helical" evidence="1">
    <location>
        <begin position="188"/>
        <end position="206"/>
    </location>
</feature>
<dbReference type="EMBL" id="MKIR01000024">
    <property type="protein sequence ID" value="OFI48442.1"/>
    <property type="molecule type" value="Genomic_DNA"/>
</dbReference>
<keyword evidence="1" id="KW-1133">Transmembrane helix</keyword>
<keyword evidence="1" id="KW-0472">Membrane</keyword>
<evidence type="ECO:0000256" key="1">
    <source>
        <dbReference type="SAM" id="Phobius"/>
    </source>
</evidence>